<reference evidence="3 4" key="1">
    <citation type="submission" date="2017-07" db="EMBL/GenBank/DDBJ databases">
        <title>Leptospira spp. isolated from tropical soils.</title>
        <authorList>
            <person name="Thibeaux R."/>
            <person name="Iraola G."/>
            <person name="Ferres I."/>
            <person name="Bierque E."/>
            <person name="Girault D."/>
            <person name="Soupe-Gilbert M.-E."/>
            <person name="Picardeau M."/>
            <person name="Goarant C."/>
        </authorList>
    </citation>
    <scope>NUCLEOTIDE SEQUENCE [LARGE SCALE GENOMIC DNA]</scope>
    <source>
        <strain evidence="1 4">FH2-B-C1</strain>
        <strain evidence="2 3">FH2-B-D1</strain>
    </source>
</reference>
<name>A0A2M9YIQ5_9LEPT</name>
<dbReference type="EMBL" id="NPDV01000024">
    <property type="protein sequence ID" value="PJZ51429.1"/>
    <property type="molecule type" value="Genomic_DNA"/>
</dbReference>
<evidence type="ECO:0000313" key="2">
    <source>
        <dbReference type="EMBL" id="PJZ61670.1"/>
    </source>
</evidence>
<keyword evidence="3" id="KW-1185">Reference proteome</keyword>
<proteinExistence type="predicted"/>
<dbReference type="AlphaFoldDB" id="A0A2M9YIQ5"/>
<accession>A0A2M9YIQ5</accession>
<dbReference type="Proteomes" id="UP000232188">
    <property type="component" value="Unassembled WGS sequence"/>
</dbReference>
<gene>
    <name evidence="2" type="ORF">CH376_11800</name>
    <name evidence="1" type="ORF">CH380_19920</name>
</gene>
<protein>
    <submittedName>
        <fullName evidence="1">Uncharacterized protein</fullName>
    </submittedName>
</protein>
<evidence type="ECO:0000313" key="4">
    <source>
        <dbReference type="Proteomes" id="UP000232188"/>
    </source>
</evidence>
<dbReference type="EMBL" id="NPDU01000027">
    <property type="protein sequence ID" value="PJZ61670.1"/>
    <property type="molecule type" value="Genomic_DNA"/>
</dbReference>
<dbReference type="Proteomes" id="UP000232149">
    <property type="component" value="Unassembled WGS sequence"/>
</dbReference>
<dbReference type="RefSeq" id="WP_100787518.1">
    <property type="nucleotide sequence ID" value="NZ_NPDU01000027.1"/>
</dbReference>
<evidence type="ECO:0000313" key="1">
    <source>
        <dbReference type="EMBL" id="PJZ51429.1"/>
    </source>
</evidence>
<sequence length="176" mass="21375">MNRELDLEQRCRRLIGLKVRTVQYYGNFRIFEKTHGVSKAIYWITAEDEIFRFGFEDEFSLRWGFGISVKKVGRIFPDDREEEFRDATLLWKDSFVIKDVRLHWRYISDSRRVLWHHYSRSDYPQDLELILSEGESIFIGATEILDENKCKLFTNHLTVFFDAKQRERFYENAILW</sequence>
<comment type="caution">
    <text evidence="1">The sequence shown here is derived from an EMBL/GenBank/DDBJ whole genome shotgun (WGS) entry which is preliminary data.</text>
</comment>
<evidence type="ECO:0000313" key="3">
    <source>
        <dbReference type="Proteomes" id="UP000232149"/>
    </source>
</evidence>
<organism evidence="1 4">
    <name type="scientific">Leptospira adleri</name>
    <dbReference type="NCBI Taxonomy" id="2023186"/>
    <lineage>
        <taxon>Bacteria</taxon>
        <taxon>Pseudomonadati</taxon>
        <taxon>Spirochaetota</taxon>
        <taxon>Spirochaetia</taxon>
        <taxon>Leptospirales</taxon>
        <taxon>Leptospiraceae</taxon>
        <taxon>Leptospira</taxon>
    </lineage>
</organism>